<dbReference type="InterPro" id="IPR041657">
    <property type="entry name" value="HTH_17"/>
</dbReference>
<proteinExistence type="predicted"/>
<evidence type="ECO:0000313" key="3">
    <source>
        <dbReference type="Proteomes" id="UP001179121"/>
    </source>
</evidence>
<dbReference type="AlphaFoldDB" id="A0AA86N058"/>
<feature type="domain" description="Helix-turn-helix" evidence="1">
    <location>
        <begin position="62"/>
        <end position="111"/>
    </location>
</feature>
<dbReference type="Pfam" id="PF12728">
    <property type="entry name" value="HTH_17"/>
    <property type="match status" value="1"/>
</dbReference>
<sequence length="112" mass="12750">MNGNPSPQLTDLISTLERLVISLSPASLSDVIGDLERVKTIALYKLMTSTTPTPAPVETGRYLTVVEVCERYGIVPRWLYRHKKQMPHSQPSRKVLLFPEKAIERWFASRRA</sequence>
<organism evidence="2 3">
    <name type="scientific">Nitrospira tepida</name>
    <dbReference type="NCBI Taxonomy" id="2973512"/>
    <lineage>
        <taxon>Bacteria</taxon>
        <taxon>Pseudomonadati</taxon>
        <taxon>Nitrospirota</taxon>
        <taxon>Nitrospiria</taxon>
        <taxon>Nitrospirales</taxon>
        <taxon>Nitrospiraceae</taxon>
        <taxon>Nitrospira</taxon>
    </lineage>
</organism>
<dbReference type="KEGG" id="nti:DNFV4_02562"/>
<dbReference type="Proteomes" id="UP001179121">
    <property type="component" value="Chromosome"/>
</dbReference>
<dbReference type="EMBL" id="OX365700">
    <property type="protein sequence ID" value="CAI4032135.1"/>
    <property type="molecule type" value="Genomic_DNA"/>
</dbReference>
<evidence type="ECO:0000313" key="2">
    <source>
        <dbReference type="EMBL" id="CAI4032135.1"/>
    </source>
</evidence>
<name>A0AA86N058_9BACT</name>
<accession>A0AA86N058</accession>
<keyword evidence="3" id="KW-1185">Reference proteome</keyword>
<gene>
    <name evidence="2" type="ORF">DNFV4_02562</name>
</gene>
<evidence type="ECO:0000259" key="1">
    <source>
        <dbReference type="Pfam" id="PF12728"/>
    </source>
</evidence>
<protein>
    <recommendedName>
        <fullName evidence="1">Helix-turn-helix domain-containing protein</fullName>
    </recommendedName>
</protein>
<dbReference type="RefSeq" id="WP_289268881.1">
    <property type="nucleotide sequence ID" value="NZ_OX365700.1"/>
</dbReference>
<reference evidence="2" key="1">
    <citation type="submission" date="2022-10" db="EMBL/GenBank/DDBJ databases">
        <authorList>
            <person name="Koch H."/>
        </authorList>
    </citation>
    <scope>NUCLEOTIDE SEQUENCE</scope>
    <source>
        <strain evidence="2">DNF</strain>
    </source>
</reference>